<dbReference type="InterPro" id="IPR018289">
    <property type="entry name" value="MULE_transposase_dom"/>
</dbReference>
<feature type="domain" description="SWIM-type" evidence="2">
    <location>
        <begin position="581"/>
        <end position="616"/>
    </location>
</feature>
<evidence type="ECO:0000259" key="2">
    <source>
        <dbReference type="PROSITE" id="PS50966"/>
    </source>
</evidence>
<keyword evidence="4" id="KW-1185">Reference proteome</keyword>
<proteinExistence type="predicted"/>
<dbReference type="GO" id="GO:0008270">
    <property type="term" value="F:zinc ion binding"/>
    <property type="evidence" value="ECO:0007669"/>
    <property type="project" value="UniProtKB-KW"/>
</dbReference>
<dbReference type="PROSITE" id="PS50966">
    <property type="entry name" value="ZF_SWIM"/>
    <property type="match status" value="1"/>
</dbReference>
<dbReference type="PANTHER" id="PTHR31973">
    <property type="entry name" value="POLYPROTEIN, PUTATIVE-RELATED"/>
    <property type="match status" value="1"/>
</dbReference>
<keyword evidence="1" id="KW-0862">Zinc</keyword>
<keyword evidence="1" id="KW-0479">Metal-binding</keyword>
<dbReference type="EMBL" id="JBJQOH010000006">
    <property type="protein sequence ID" value="KAL3683793.1"/>
    <property type="molecule type" value="Genomic_DNA"/>
</dbReference>
<evidence type="ECO:0000256" key="1">
    <source>
        <dbReference type="PROSITE-ProRule" id="PRU00325"/>
    </source>
</evidence>
<sequence length="762" mass="85544">MAVVIGNGMSSPGGEDLDVVFSSEECNSAVPTDVLPIDATQMSEIDQWKMQMLSSNRAQGDLRGRTTQEIRAAANRIQLGAEFDSFAEFDYCLEALCFERSRPCHRKKTEKGYCLRVCPYGNQMRTRKSTIDFAERTITPATLTITPASVAADENFRSFHEFTQGRHVRRGQNYDRQNIRMAVNGRCGERKRYLSAGEILHKRGEHLDFLNEPESSPSLCSWRVKARKRMYTCRIAITVCELRHSCPGVIESWRGSASHSRFLGRVLCAKASINLNIQVKHLQEELRLTYGRNSSYHQLWRAREHCRNWIQGSNSASFHFIPGLADAIKSADPEAVVDWSVWNDSGIFSRMFVCPGATRGILGSCQRVVALDACHSKNRKFPCQIFLASVLDGNKEAIILCYAVAHTEDTETWTWFCSKLKESISGIDGENTVIMSDRDKGLAAAVDDVFPDLLHGTCYNHLLMNCQKHFGKSLAQSLTKICYARTAERYGRTTSNIAESLNAALLPIRDGTAFTVIVDLWYYVQQEFTTRRDKLLFITGAFTPYAEGRFQHNARHAEGLICLRADNTLASVKAYRGTASFTVKRLEGIRGECTCTEYQEMLWPCRHGIAFERDLGNTAEDRIDALWQSSSLHHIYGNNVIPSLELADLQPEILCKPPPEAVSRGRHRTVRIPNGGSSGLPLAFPEFHFPISDSEALVLMPNDVGDPPEGIQMVDRAPGGFSSVNQRLRSPQRGQTRCSICSQLGHNTRTCRNRMETREAVI</sequence>
<dbReference type="Proteomes" id="UP001633002">
    <property type="component" value="Unassembled WGS sequence"/>
</dbReference>
<dbReference type="InterPro" id="IPR007527">
    <property type="entry name" value="Znf_SWIM"/>
</dbReference>
<comment type="caution">
    <text evidence="3">The sequence shown here is derived from an EMBL/GenBank/DDBJ whole genome shotgun (WGS) entry which is preliminary data.</text>
</comment>
<keyword evidence="1" id="KW-0863">Zinc-finger</keyword>
<gene>
    <name evidence="3" type="ORF">R1sor_001815</name>
</gene>
<reference evidence="3 4" key="1">
    <citation type="submission" date="2024-09" db="EMBL/GenBank/DDBJ databases">
        <title>Chromosome-scale assembly of Riccia sorocarpa.</title>
        <authorList>
            <person name="Paukszto L."/>
        </authorList>
    </citation>
    <scope>NUCLEOTIDE SEQUENCE [LARGE SCALE GENOMIC DNA]</scope>
    <source>
        <strain evidence="3">LP-2024</strain>
        <tissue evidence="3">Aerial parts of the thallus</tissue>
    </source>
</reference>
<organism evidence="3 4">
    <name type="scientific">Riccia sorocarpa</name>
    <dbReference type="NCBI Taxonomy" id="122646"/>
    <lineage>
        <taxon>Eukaryota</taxon>
        <taxon>Viridiplantae</taxon>
        <taxon>Streptophyta</taxon>
        <taxon>Embryophyta</taxon>
        <taxon>Marchantiophyta</taxon>
        <taxon>Marchantiopsida</taxon>
        <taxon>Marchantiidae</taxon>
        <taxon>Marchantiales</taxon>
        <taxon>Ricciaceae</taxon>
        <taxon>Riccia</taxon>
    </lineage>
</organism>
<dbReference type="AlphaFoldDB" id="A0ABD3GX04"/>
<dbReference type="PANTHER" id="PTHR31973:SF187">
    <property type="entry name" value="MUTATOR TRANSPOSASE MUDRA PROTEIN"/>
    <property type="match status" value="1"/>
</dbReference>
<evidence type="ECO:0000313" key="3">
    <source>
        <dbReference type="EMBL" id="KAL3683793.1"/>
    </source>
</evidence>
<evidence type="ECO:0000313" key="4">
    <source>
        <dbReference type="Proteomes" id="UP001633002"/>
    </source>
</evidence>
<name>A0ABD3GX04_9MARC</name>
<protein>
    <recommendedName>
        <fullName evidence="2">SWIM-type domain-containing protein</fullName>
    </recommendedName>
</protein>
<dbReference type="Pfam" id="PF10551">
    <property type="entry name" value="MULE"/>
    <property type="match status" value="1"/>
</dbReference>
<accession>A0ABD3GX04</accession>